<evidence type="ECO:0000256" key="7">
    <source>
        <dbReference type="HAMAP-Rule" id="MF_00201"/>
    </source>
</evidence>
<dbReference type="NCBIfam" id="TIGR00613">
    <property type="entry name" value="reco"/>
    <property type="match status" value="1"/>
</dbReference>
<keyword evidence="3 7" id="KW-0227">DNA damage</keyword>
<keyword evidence="10" id="KW-1185">Reference proteome</keyword>
<evidence type="ECO:0000256" key="1">
    <source>
        <dbReference type="ARBA" id="ARBA00007452"/>
    </source>
</evidence>
<evidence type="ECO:0000313" key="10">
    <source>
        <dbReference type="Proteomes" id="UP000613113"/>
    </source>
</evidence>
<comment type="caution">
    <text evidence="9">The sequence shown here is derived from an EMBL/GenBank/DDBJ whole genome shotgun (WGS) entry which is preliminary data.</text>
</comment>
<keyword evidence="4 7" id="KW-0233">DNA recombination</keyword>
<feature type="domain" description="DNA replication/recombination mediator RecO N-terminal" evidence="8">
    <location>
        <begin position="48"/>
        <end position="120"/>
    </location>
</feature>
<dbReference type="InterPro" id="IPR042242">
    <property type="entry name" value="RecO_C"/>
</dbReference>
<keyword evidence="5 7" id="KW-0234">DNA repair</keyword>
<evidence type="ECO:0000256" key="4">
    <source>
        <dbReference type="ARBA" id="ARBA00023172"/>
    </source>
</evidence>
<dbReference type="RefSeq" id="WP_186863826.1">
    <property type="nucleotide sequence ID" value="NZ_JACOGC010000006.1"/>
</dbReference>
<dbReference type="Proteomes" id="UP000613113">
    <property type="component" value="Unassembled WGS sequence"/>
</dbReference>
<organism evidence="9 10">
    <name type="scientific">Undibacterium griseum</name>
    <dbReference type="NCBI Taxonomy" id="2762295"/>
    <lineage>
        <taxon>Bacteria</taxon>
        <taxon>Pseudomonadati</taxon>
        <taxon>Pseudomonadota</taxon>
        <taxon>Betaproteobacteria</taxon>
        <taxon>Burkholderiales</taxon>
        <taxon>Oxalobacteraceae</taxon>
        <taxon>Undibacterium</taxon>
    </lineage>
</organism>
<dbReference type="HAMAP" id="MF_00201">
    <property type="entry name" value="RecO"/>
    <property type="match status" value="1"/>
</dbReference>
<dbReference type="EMBL" id="JACOGC010000006">
    <property type="protein sequence ID" value="MBC3886262.1"/>
    <property type="molecule type" value="Genomic_DNA"/>
</dbReference>
<comment type="similarity">
    <text evidence="1 7">Belongs to the RecO family.</text>
</comment>
<reference evidence="9 10" key="1">
    <citation type="submission" date="2020-08" db="EMBL/GenBank/DDBJ databases">
        <title>Novel species isolated from subtropical streams in China.</title>
        <authorList>
            <person name="Lu H."/>
        </authorList>
    </citation>
    <scope>NUCLEOTIDE SEQUENCE [LARGE SCALE GENOMIC DNA]</scope>
    <source>
        <strain evidence="9 10">FT31W</strain>
    </source>
</reference>
<dbReference type="InterPro" id="IPR037278">
    <property type="entry name" value="ARFGAP/RecO"/>
</dbReference>
<dbReference type="Gene3D" id="1.20.1440.120">
    <property type="entry name" value="Recombination protein O, C-terminal domain"/>
    <property type="match status" value="1"/>
</dbReference>
<dbReference type="SUPFAM" id="SSF57863">
    <property type="entry name" value="ArfGap/RecO-like zinc finger"/>
    <property type="match status" value="1"/>
</dbReference>
<dbReference type="Pfam" id="PF11967">
    <property type="entry name" value="RecO_N"/>
    <property type="match status" value="1"/>
</dbReference>
<comment type="function">
    <text evidence="7">Involved in DNA repair and RecF pathway recombination.</text>
</comment>
<evidence type="ECO:0000259" key="8">
    <source>
        <dbReference type="Pfam" id="PF11967"/>
    </source>
</evidence>
<sequence>MADESQIAASEDHISPGGEVTLSDFRLQRNADNRRNHTSLSREKRVQNQPAFILHSWPYKETSLILDVLTRDYGRIALVAKGAKRPHSQLRSVLQTFQPLQVGWTGKSEIRVLTTADWVGGMRPLERSALLCGFYLNELLIKFLIREEPQTPLFDQYVSTLNQLAHDTSAPAVLRQFELILLRESGLLADITFCTHTRQSVDPVQNYVLDPDAGVRPMRASDTLPAVSGKTLLDMKSDDYSDPVTQFQSKMLMRHVLGHHLQGSTLNTRQILIDLQNL</sequence>
<dbReference type="InterPro" id="IPR012340">
    <property type="entry name" value="NA-bd_OB-fold"/>
</dbReference>
<accession>A0ABR6YQU4</accession>
<evidence type="ECO:0000256" key="2">
    <source>
        <dbReference type="ARBA" id="ARBA00021310"/>
    </source>
</evidence>
<evidence type="ECO:0000256" key="5">
    <source>
        <dbReference type="ARBA" id="ARBA00023204"/>
    </source>
</evidence>
<dbReference type="PANTHER" id="PTHR33991">
    <property type="entry name" value="DNA REPAIR PROTEIN RECO"/>
    <property type="match status" value="1"/>
</dbReference>
<evidence type="ECO:0000313" key="9">
    <source>
        <dbReference type="EMBL" id="MBC3886262.1"/>
    </source>
</evidence>
<name>A0ABR6YQU4_9BURK</name>
<protein>
    <recommendedName>
        <fullName evidence="2 7">DNA repair protein RecO</fullName>
    </recommendedName>
    <alternativeName>
        <fullName evidence="6 7">Recombination protein O</fullName>
    </alternativeName>
</protein>
<evidence type="ECO:0000256" key="3">
    <source>
        <dbReference type="ARBA" id="ARBA00022763"/>
    </source>
</evidence>
<evidence type="ECO:0000256" key="6">
    <source>
        <dbReference type="ARBA" id="ARBA00033409"/>
    </source>
</evidence>
<gene>
    <name evidence="7 9" type="primary">recO</name>
    <name evidence="9" type="ORF">H8K27_14090</name>
</gene>
<dbReference type="InterPro" id="IPR022572">
    <property type="entry name" value="DNA_rep/recomb_RecO_N"/>
</dbReference>
<proteinExistence type="inferred from homology"/>
<dbReference type="Gene3D" id="2.40.50.140">
    <property type="entry name" value="Nucleic acid-binding proteins"/>
    <property type="match status" value="1"/>
</dbReference>
<dbReference type="SUPFAM" id="SSF50249">
    <property type="entry name" value="Nucleic acid-binding proteins"/>
    <property type="match status" value="1"/>
</dbReference>
<dbReference type="Pfam" id="PF02565">
    <property type="entry name" value="RecO_C"/>
    <property type="match status" value="1"/>
</dbReference>
<dbReference type="InterPro" id="IPR003717">
    <property type="entry name" value="RecO"/>
</dbReference>
<dbReference type="PANTHER" id="PTHR33991:SF1">
    <property type="entry name" value="DNA REPAIR PROTEIN RECO"/>
    <property type="match status" value="1"/>
</dbReference>